<proteinExistence type="inferred from homology"/>
<dbReference type="InterPro" id="IPR023572">
    <property type="entry name" value="Archease_dom"/>
</dbReference>
<dbReference type="InterPro" id="IPR036820">
    <property type="entry name" value="Archease_dom_sf"/>
</dbReference>
<protein>
    <recommendedName>
        <fullName evidence="6">Archease domain-containing protein</fullName>
    </recommendedName>
</protein>
<feature type="domain" description="Archease" evidence="6">
    <location>
        <begin position="147"/>
        <end position="265"/>
    </location>
</feature>
<reference evidence="8" key="1">
    <citation type="journal article" date="2022" name="Int. J. Syst. Evol. Microbiol.">
        <title>Anaeromyxobacter oryzae sp. nov., Anaeromyxobacter diazotrophicus sp. nov. and Anaeromyxobacter paludicola sp. nov., isolated from paddy soils.</title>
        <authorList>
            <person name="Itoh H."/>
            <person name="Xu Z."/>
            <person name="Mise K."/>
            <person name="Masuda Y."/>
            <person name="Ushijima N."/>
            <person name="Hayakawa C."/>
            <person name="Shiratori Y."/>
            <person name="Senoo K."/>
        </authorList>
    </citation>
    <scope>NUCLEOTIDE SEQUENCE [LARGE SCALE GENOMIC DNA]</scope>
    <source>
        <strain evidence="8">Red232</strain>
    </source>
</reference>
<dbReference type="Proteomes" id="UP001162891">
    <property type="component" value="Chromosome"/>
</dbReference>
<evidence type="ECO:0000313" key="8">
    <source>
        <dbReference type="Proteomes" id="UP001162891"/>
    </source>
</evidence>
<name>A0ABM7WS36_9BACT</name>
<organism evidence="7 8">
    <name type="scientific">Anaeromyxobacter oryzae</name>
    <dbReference type="NCBI Taxonomy" id="2918170"/>
    <lineage>
        <taxon>Bacteria</taxon>
        <taxon>Pseudomonadati</taxon>
        <taxon>Myxococcota</taxon>
        <taxon>Myxococcia</taxon>
        <taxon>Myxococcales</taxon>
        <taxon>Cystobacterineae</taxon>
        <taxon>Anaeromyxobacteraceae</taxon>
        <taxon>Anaeromyxobacter</taxon>
    </lineage>
</organism>
<evidence type="ECO:0000256" key="5">
    <source>
        <dbReference type="SAM" id="MobiDB-lite"/>
    </source>
</evidence>
<dbReference type="Pfam" id="PF01951">
    <property type="entry name" value="Archease"/>
    <property type="match status" value="1"/>
</dbReference>
<sequence length="267" mass="28948">MAGEGSNRGEPPPGAIIASTGCSEVVVRALGPAPLFEQLTEERVEDHRFLGCRRYDACLALAARGDWTSWTCTQCLRFQRRRRWADARAWAPRAPGPAAEPAPPPAVTAPDGPTDDRPRPDTISPPRPRPEPRVSHSVEETPGRRRISVLAPSIPELFVEAGRAAAEVFGRASDGAGAAWSEEVAIAAPDREALLGEWVRQLVLRSEHAGARISEHDIVYLSEGRIVANVRGSLVTRAREPVEAITFREPSITPRDGTVRASVVLQV</sequence>
<evidence type="ECO:0000256" key="3">
    <source>
        <dbReference type="ARBA" id="ARBA00022723"/>
    </source>
</evidence>
<evidence type="ECO:0000259" key="6">
    <source>
        <dbReference type="Pfam" id="PF01951"/>
    </source>
</evidence>
<keyword evidence="4" id="KW-0106">Calcium</keyword>
<keyword evidence="8" id="KW-1185">Reference proteome</keyword>
<feature type="compositionally biased region" description="Basic and acidic residues" evidence="5">
    <location>
        <begin position="128"/>
        <end position="143"/>
    </location>
</feature>
<feature type="compositionally biased region" description="Pro residues" evidence="5">
    <location>
        <begin position="94"/>
        <end position="107"/>
    </location>
</feature>
<gene>
    <name evidence="7" type="ORF">AMOR_12820</name>
</gene>
<keyword evidence="2" id="KW-0819">tRNA processing</keyword>
<evidence type="ECO:0000256" key="4">
    <source>
        <dbReference type="ARBA" id="ARBA00022837"/>
    </source>
</evidence>
<evidence type="ECO:0000313" key="7">
    <source>
        <dbReference type="EMBL" id="BDG02286.1"/>
    </source>
</evidence>
<feature type="region of interest" description="Disordered" evidence="5">
    <location>
        <begin position="89"/>
        <end position="144"/>
    </location>
</feature>
<dbReference type="Gene3D" id="3.55.10.10">
    <property type="entry name" value="Archease domain"/>
    <property type="match status" value="1"/>
</dbReference>
<dbReference type="EMBL" id="AP025591">
    <property type="protein sequence ID" value="BDG02286.1"/>
    <property type="molecule type" value="Genomic_DNA"/>
</dbReference>
<comment type="similarity">
    <text evidence="1">Belongs to the archease family.</text>
</comment>
<evidence type="ECO:0000256" key="2">
    <source>
        <dbReference type="ARBA" id="ARBA00022694"/>
    </source>
</evidence>
<keyword evidence="3" id="KW-0479">Metal-binding</keyword>
<evidence type="ECO:0000256" key="1">
    <source>
        <dbReference type="ARBA" id="ARBA00007963"/>
    </source>
</evidence>
<dbReference type="SUPFAM" id="SSF69819">
    <property type="entry name" value="MTH1598-like"/>
    <property type="match status" value="1"/>
</dbReference>
<accession>A0ABM7WS36</accession>